<evidence type="ECO:0000256" key="1">
    <source>
        <dbReference type="SAM" id="Phobius"/>
    </source>
</evidence>
<feature type="transmembrane region" description="Helical" evidence="1">
    <location>
        <begin position="96"/>
        <end position="119"/>
    </location>
</feature>
<comment type="caution">
    <text evidence="2">The sequence shown here is derived from an EMBL/GenBank/DDBJ whole genome shotgun (WGS) entry which is preliminary data.</text>
</comment>
<feature type="transmembrane region" description="Helical" evidence="1">
    <location>
        <begin position="37"/>
        <end position="56"/>
    </location>
</feature>
<keyword evidence="1" id="KW-0472">Membrane</keyword>
<gene>
    <name evidence="2" type="ORF">F2Q70_00003593</name>
</gene>
<dbReference type="EMBL" id="QGKY02001015">
    <property type="protein sequence ID" value="KAF2572592.1"/>
    <property type="molecule type" value="Genomic_DNA"/>
</dbReference>
<evidence type="ECO:0000313" key="2">
    <source>
        <dbReference type="EMBL" id="KAF2572592.1"/>
    </source>
</evidence>
<organism evidence="2">
    <name type="scientific">Brassica cretica</name>
    <name type="common">Mustard</name>
    <dbReference type="NCBI Taxonomy" id="69181"/>
    <lineage>
        <taxon>Eukaryota</taxon>
        <taxon>Viridiplantae</taxon>
        <taxon>Streptophyta</taxon>
        <taxon>Embryophyta</taxon>
        <taxon>Tracheophyta</taxon>
        <taxon>Spermatophyta</taxon>
        <taxon>Magnoliopsida</taxon>
        <taxon>eudicotyledons</taxon>
        <taxon>Gunneridae</taxon>
        <taxon>Pentapetalae</taxon>
        <taxon>rosids</taxon>
        <taxon>malvids</taxon>
        <taxon>Brassicales</taxon>
        <taxon>Brassicaceae</taxon>
        <taxon>Brassiceae</taxon>
        <taxon>Brassica</taxon>
    </lineage>
</organism>
<protein>
    <submittedName>
        <fullName evidence="2">Uncharacterized protein</fullName>
    </submittedName>
</protein>
<accession>A0A8S9IT62</accession>
<dbReference type="AlphaFoldDB" id="A0A8S9IT62"/>
<reference evidence="2" key="1">
    <citation type="submission" date="2019-12" db="EMBL/GenBank/DDBJ databases">
        <title>Genome sequencing and annotation of Brassica cretica.</title>
        <authorList>
            <person name="Studholme D.J."/>
            <person name="Sarris P.F."/>
        </authorList>
    </citation>
    <scope>NUCLEOTIDE SEQUENCE</scope>
    <source>
        <strain evidence="2">PFS-102/07</strain>
        <tissue evidence="2">Leaf</tissue>
    </source>
</reference>
<keyword evidence="1" id="KW-1133">Transmembrane helix</keyword>
<keyword evidence="1" id="KW-0812">Transmembrane</keyword>
<name>A0A8S9IT62_BRACR</name>
<proteinExistence type="predicted"/>
<sequence length="141" mass="16245">MFTTDAIEHLIDLVLGVDLWYQLCLCELASMFRKTYISSKFSIISVDSILIFLFPVKCPVTIRIKRSYAELWLSGDRWNVYVDRWMGCIARSLFEVVFYATSCVIELLCSLLFAVAALMHEQIVCSIGCLKDICDIFSRYV</sequence>